<feature type="compositionally biased region" description="Basic residues" evidence="3">
    <location>
        <begin position="88"/>
        <end position="103"/>
    </location>
</feature>
<dbReference type="EMBL" id="JALLPJ020001150">
    <property type="protein sequence ID" value="KAL3775520.1"/>
    <property type="molecule type" value="Genomic_DNA"/>
</dbReference>
<evidence type="ECO:0000259" key="4">
    <source>
        <dbReference type="PROSITE" id="PS50014"/>
    </source>
</evidence>
<dbReference type="InterPro" id="IPR053820">
    <property type="entry name" value="MSL3_chromo-like"/>
</dbReference>
<gene>
    <name evidence="5" type="ORF">ACHAWO_005538</name>
</gene>
<feature type="compositionally biased region" description="Polar residues" evidence="3">
    <location>
        <begin position="1188"/>
        <end position="1200"/>
    </location>
</feature>
<feature type="region of interest" description="Disordered" evidence="3">
    <location>
        <begin position="1"/>
        <end position="115"/>
    </location>
</feature>
<evidence type="ECO:0000256" key="2">
    <source>
        <dbReference type="PROSITE-ProRule" id="PRU00035"/>
    </source>
</evidence>
<name>A0ABD3NHZ1_9STRA</name>
<dbReference type="PANTHER" id="PTHR47162">
    <property type="entry name" value="OS02G0192300 PROTEIN"/>
    <property type="match status" value="1"/>
</dbReference>
<sequence length="2342" mass="258650">MVSAYDTDDSDSYLSSASSDEAPHATIAATPPRGKELRLPSSYQDDNDNDDTSMPSAVPVEPPRGKELRLLINDTDEPQPPSSSSKPAKNKSSPRKPAKKRKAPPLPPPEEDSDEDAVAAIVVQEDDVAVAEVVNVNPKRPKKKAKTKPKKKTTGVATAVPVNKFTAKPESIKAASAAREELHSKVTSLPYSIGDYCIIRCLGRLDSSYDPSKESKGYSYSKADALYPIGFSVDRYDYSPVHGRVIKIRCEILDGRLLKLEKNEPNGHRNSYGVVDQHLGDGPVFRVMWGEGIDADDDTDTTTPISFPSDTSTSSEKPTVGTRVSVRFDNDEYYQGKITKVNTSKKTSTQYNTNWNITILYDDGVVEHTSYPDPDIRIYPPGIPPIEPQKGYVTELHGKSVHSILAKSPLEAWGGTLLSLGLIDEVIYEEAMRNVDRSREEALEEARDRIEGRKKKVVASAVEDGGNNNGKNSVKHGHGTRQSTDSAAGMAVAAAEEEDANTESKTEGMEDDAMKVEEDPSEPPTEEEVQLRENLTTLKNELSDAKKESRAVSVDLARARISTISPFAANPFLCGSDAVSQDQSLMAAAVKKEKSKMGNTGNRRKVVTPATMLDRSDTFFTTDIEHLIEGLTNSELAPLYVFHANRSAFTSSQAWVYEAKIRHQKAIQKKLEKEQRIAAAAAEEEVEVKATVVGETRASKRSKVKDEEVSSKKRQGEGEEELKKREKVEKRLAQLSLQMDERLGRESYFSIERAITLYVKALNKEFARRRKVADAVIAHKMDQLLLSSSENKTTAFPSFTEKLPPLSTRLYDEEVVRIWDFLHCFSAAFVTENSNNLPTIDSLQDAVDELKKGRSDSKEHQSAVALMEGIAINLCKAISPGLTKYLAAAAYISDPSNKVSSDEAAFLPVTKTTWREVARMSLIADTLIDLGYNKIESGNIVRGYRSGGHPNSKEAKRWKKIEDSPIVMLYQLLNDESNEYRRRMVTARLSAPSKPSCTSSDWRFYLHNIRSRNPNSISYIKNNVQKSIAALKQNPQGTTADTAQKYITELERCLSILQQTPPGHSADPGLLNAKKIALDVLDSTRGKFVATQQSKAPFGNHSKEPPRSKMGFLKNYELTSEQYRKLELAKEDYMVNALKLKEELEAKNKDDAAAALSDEEDDEEEGEASEDKPDAEPKPDVEMPDAPSATSENPASNETAVTAEASNEEANRDTQNPASNGAAVTAEASDQEAKQDTVDSTTTLSPNLSSEQAEPAPVKSPNTESNAVASAEESVARADIDSETKVNATEQCGMTSDYEFCADVPSAPEPIRRCLAVVRTLCASASSDPFIYPVDPQLYPGYYESVMSPVSLYDIGNFLQQASQELSSNDDVSKIEQVVTECGRKVRKIFQNSLAYNTGNKEHLTMNSAEEMLRLFERLFFDWVLAPSLPALKDLDDDKCVDSHDDDIMSMVILCDACEGKYNMQRLKPPLKSVPLGEWYCPRCIQGRCWATEDPRIGREVQSRSFSGRVESCQFILPEAGRHSLVYCITDDLGSKEFWDLKDVDESIIGDPVTPISFLDALAECPGYSFGRDSGIIGNMLPMVMDPYVDDKAANSALGSVYKDTVASCISLAHPPEELNSSEWVKLLMMLVAKCSSSDSIQELASSLENKEASTLASTIMTFWRARGAKNIVPDIYSESDDESVQDEARAADVAMPSAPSNPNGGIQESDDKMILDNSSRSEADPAVKEICLQDSVESDGVKTNDEEVPDKPSISPEEELRRKNRESALFTKTIRQKKREESLVGHYVQNSLKSTVASFEEDTLSSLVSSTICSQEEGLNTASVRCRESCAFCNLSDMAICSPMCRVPSDPEWNEIFPHAVHERNSYMVAQMPPPPSSADEPEQNQQGTVCIVRVRVGGELITEKANTLDYPSKVLDQPLQQFLPRNPLGFQSELRFRHDSNLSVVTGSLTAHEVCAIAAHRMRKETFLKDRREHCKATMARDAAVSCGKSIPIGQDTCGRTYWLFKAEPKTLFICDIVDSKNHDSPTVKWHRFSSPEAIASVMVGLGKDSPSESLKEAYPDAAAMVKDGSWSTLLMKKALTTSPEMGSMMEGVTPNHQSEEKEDAKVDEPSFVEDEDVLVESEKGSFLWDAVVVDTSKDPSTGHVNGYFVHFKGWSSRYDCWVPRGDRVLEANHDNLKRQSDLREELEINQAQAPVALAGMFAFKSLQQTNWKSSKYLAFTDLYEYVSPRQGASHDEQSLLILKGSILLIEAALPTGAIEYWPDHAALLWSNFVKIAKGPESLLRCILLLEDAISPAFMKPQATQLLSALTRPWRAMGEASVSSVALRVAVLDHSLKYLK</sequence>
<dbReference type="Gene3D" id="2.30.30.140">
    <property type="match status" value="2"/>
</dbReference>
<keyword evidence="1 2" id="KW-0103">Bromodomain</keyword>
<feature type="region of interest" description="Disordered" evidence="3">
    <location>
        <begin position="697"/>
        <end position="725"/>
    </location>
</feature>
<evidence type="ECO:0000256" key="1">
    <source>
        <dbReference type="ARBA" id="ARBA00023117"/>
    </source>
</evidence>
<feature type="region of interest" description="Disordered" evidence="3">
    <location>
        <begin position="1734"/>
        <end position="1767"/>
    </location>
</feature>
<feature type="region of interest" description="Disordered" evidence="3">
    <location>
        <begin position="1149"/>
        <end position="1282"/>
    </location>
</feature>
<feature type="compositionally biased region" description="Low complexity" evidence="3">
    <location>
        <begin position="1264"/>
        <end position="1273"/>
    </location>
</feature>
<comment type="caution">
    <text evidence="5">The sequence shown here is derived from an EMBL/GenBank/DDBJ whole genome shotgun (WGS) entry which is preliminary data.</text>
</comment>
<evidence type="ECO:0000256" key="3">
    <source>
        <dbReference type="SAM" id="MobiDB-lite"/>
    </source>
</evidence>
<feature type="compositionally biased region" description="Basic and acidic residues" evidence="3">
    <location>
        <begin position="1169"/>
        <end position="1181"/>
    </location>
</feature>
<dbReference type="PROSITE" id="PS51542">
    <property type="entry name" value="FYRN"/>
    <property type="match status" value="1"/>
</dbReference>
<dbReference type="InterPro" id="IPR001487">
    <property type="entry name" value="Bromodomain"/>
</dbReference>
<dbReference type="InterPro" id="IPR011011">
    <property type="entry name" value="Znf_FYVE_PHD"/>
</dbReference>
<feature type="compositionally biased region" description="Basic and acidic residues" evidence="3">
    <location>
        <begin position="704"/>
        <end position="725"/>
    </location>
</feature>
<dbReference type="PANTHER" id="PTHR47162:SF10">
    <property type="entry name" value="METHYL-CPG-BINDING DOMAIN-CONTAINING PROTEIN 9 ISOFORM X1"/>
    <property type="match status" value="1"/>
</dbReference>
<feature type="compositionally biased region" description="Basic and acidic residues" evidence="3">
    <location>
        <begin position="2100"/>
        <end position="2111"/>
    </location>
</feature>
<dbReference type="SUPFAM" id="SSF54160">
    <property type="entry name" value="Chromo domain-like"/>
    <property type="match status" value="1"/>
</dbReference>
<feature type="compositionally biased region" description="Acidic residues" evidence="3">
    <location>
        <begin position="1157"/>
        <end position="1168"/>
    </location>
</feature>
<organism evidence="5 6">
    <name type="scientific">Cyclotella atomus</name>
    <dbReference type="NCBI Taxonomy" id="382360"/>
    <lineage>
        <taxon>Eukaryota</taxon>
        <taxon>Sar</taxon>
        <taxon>Stramenopiles</taxon>
        <taxon>Ochrophyta</taxon>
        <taxon>Bacillariophyta</taxon>
        <taxon>Coscinodiscophyceae</taxon>
        <taxon>Thalassiosirophycidae</taxon>
        <taxon>Stephanodiscales</taxon>
        <taxon>Stephanodiscaceae</taxon>
        <taxon>Cyclotella</taxon>
    </lineage>
</organism>
<dbReference type="SUPFAM" id="SSF47370">
    <property type="entry name" value="Bromodomain"/>
    <property type="match status" value="1"/>
</dbReference>
<feature type="compositionally biased region" description="Low complexity" evidence="3">
    <location>
        <begin position="301"/>
        <end position="315"/>
    </location>
</feature>
<keyword evidence="6" id="KW-1185">Reference proteome</keyword>
<dbReference type="SUPFAM" id="SSF57903">
    <property type="entry name" value="FYVE/PHD zinc finger"/>
    <property type="match status" value="1"/>
</dbReference>
<dbReference type="Pfam" id="PF00439">
    <property type="entry name" value="Bromodomain"/>
    <property type="match status" value="1"/>
</dbReference>
<evidence type="ECO:0000313" key="5">
    <source>
        <dbReference type="EMBL" id="KAL3775520.1"/>
    </source>
</evidence>
<dbReference type="CDD" id="cd04369">
    <property type="entry name" value="Bromodomain"/>
    <property type="match status" value="1"/>
</dbReference>
<dbReference type="InterPro" id="IPR003888">
    <property type="entry name" value="FYrich_N"/>
</dbReference>
<dbReference type="Gene3D" id="3.30.40.10">
    <property type="entry name" value="Zinc/RING finger domain, C3HC4 (zinc finger)"/>
    <property type="match status" value="1"/>
</dbReference>
<dbReference type="InterPro" id="IPR016197">
    <property type="entry name" value="Chromo-like_dom_sf"/>
</dbReference>
<dbReference type="Proteomes" id="UP001530400">
    <property type="component" value="Unassembled WGS sequence"/>
</dbReference>
<feature type="region of interest" description="Disordered" evidence="3">
    <location>
        <begin position="451"/>
        <end position="528"/>
    </location>
</feature>
<dbReference type="InterPro" id="IPR013083">
    <property type="entry name" value="Znf_RING/FYVE/PHD"/>
</dbReference>
<protein>
    <recommendedName>
        <fullName evidence="4">Bromo domain-containing protein</fullName>
    </recommendedName>
</protein>
<dbReference type="Pfam" id="PF22732">
    <property type="entry name" value="MSL3_chromo-like"/>
    <property type="match status" value="1"/>
</dbReference>
<dbReference type="InterPro" id="IPR036427">
    <property type="entry name" value="Bromodomain-like_sf"/>
</dbReference>
<feature type="region of interest" description="Disordered" evidence="3">
    <location>
        <begin position="295"/>
        <end position="319"/>
    </location>
</feature>
<reference evidence="5 6" key="1">
    <citation type="submission" date="2024-10" db="EMBL/GenBank/DDBJ databases">
        <title>Updated reference genomes for cyclostephanoid diatoms.</title>
        <authorList>
            <person name="Roberts W.R."/>
            <person name="Alverson A.J."/>
        </authorList>
    </citation>
    <scope>NUCLEOTIDE SEQUENCE [LARGE SCALE GENOMIC DNA]</scope>
    <source>
        <strain evidence="5 6">AJA010-31</strain>
    </source>
</reference>
<feature type="domain" description="Bromo" evidence="4">
    <location>
        <begin position="1322"/>
        <end position="1404"/>
    </location>
</feature>
<accession>A0ABD3NHZ1</accession>
<evidence type="ECO:0000313" key="6">
    <source>
        <dbReference type="Proteomes" id="UP001530400"/>
    </source>
</evidence>
<dbReference type="PROSITE" id="PS50014">
    <property type="entry name" value="BROMODOMAIN_2"/>
    <property type="match status" value="1"/>
</dbReference>
<proteinExistence type="predicted"/>
<dbReference type="Gene3D" id="1.20.920.10">
    <property type="entry name" value="Bromodomain-like"/>
    <property type="match status" value="1"/>
</dbReference>
<feature type="compositionally biased region" description="Basic and acidic residues" evidence="3">
    <location>
        <begin position="502"/>
        <end position="518"/>
    </location>
</feature>
<feature type="compositionally biased region" description="Acidic residues" evidence="3">
    <location>
        <begin position="1"/>
        <end position="11"/>
    </location>
</feature>
<feature type="region of interest" description="Disordered" evidence="3">
    <location>
        <begin position="2088"/>
        <end position="2112"/>
    </location>
</feature>
<feature type="compositionally biased region" description="Polar residues" evidence="3">
    <location>
        <begin position="1238"/>
        <end position="1252"/>
    </location>
</feature>
<feature type="region of interest" description="Disordered" evidence="3">
    <location>
        <begin position="1678"/>
        <end position="1712"/>
    </location>
</feature>
<feature type="compositionally biased region" description="Acidic residues" evidence="3">
    <location>
        <begin position="519"/>
        <end position="528"/>
    </location>
</feature>